<dbReference type="EC" id="2.7.13.3" evidence="2"/>
<comment type="caution">
    <text evidence="17">The sequence shown here is derived from an EMBL/GenBank/DDBJ whole genome shotgun (WGS) entry which is preliminary data.</text>
</comment>
<dbReference type="SMART" id="SM00448">
    <property type="entry name" value="REC"/>
    <property type="match status" value="1"/>
</dbReference>
<dbReference type="Gene3D" id="2.130.10.10">
    <property type="entry name" value="YVTN repeat-like/Quinoprotein amine dehydrogenase"/>
    <property type="match status" value="5"/>
</dbReference>
<evidence type="ECO:0000259" key="15">
    <source>
        <dbReference type="PROSITE" id="PS50109"/>
    </source>
</evidence>
<dbReference type="CDD" id="cd00082">
    <property type="entry name" value="HisKA"/>
    <property type="match status" value="1"/>
</dbReference>
<keyword evidence="18" id="KW-1185">Reference proteome</keyword>
<evidence type="ECO:0000256" key="9">
    <source>
        <dbReference type="ARBA" id="ARBA00023015"/>
    </source>
</evidence>
<dbReference type="InterPro" id="IPR003594">
    <property type="entry name" value="HATPase_dom"/>
</dbReference>
<dbReference type="SMART" id="SM00387">
    <property type="entry name" value="HATPase_c"/>
    <property type="match status" value="1"/>
</dbReference>
<dbReference type="InterPro" id="IPR005467">
    <property type="entry name" value="His_kinase_dom"/>
</dbReference>
<evidence type="ECO:0000313" key="17">
    <source>
        <dbReference type="EMBL" id="RRQ48620.1"/>
    </source>
</evidence>
<dbReference type="PRINTS" id="PR00344">
    <property type="entry name" value="BCTRLSENSOR"/>
</dbReference>
<dbReference type="Gene3D" id="1.10.287.130">
    <property type="match status" value="1"/>
</dbReference>
<dbReference type="InterPro" id="IPR018062">
    <property type="entry name" value="HTH_AraC-typ_CS"/>
</dbReference>
<evidence type="ECO:0000259" key="16">
    <source>
        <dbReference type="PROSITE" id="PS50110"/>
    </source>
</evidence>
<dbReference type="InterPro" id="IPR001789">
    <property type="entry name" value="Sig_transdc_resp-reg_receiver"/>
</dbReference>
<dbReference type="EMBL" id="QUSX01000002">
    <property type="protein sequence ID" value="RRQ48620.1"/>
    <property type="molecule type" value="Genomic_DNA"/>
</dbReference>
<dbReference type="Gene3D" id="2.60.40.10">
    <property type="entry name" value="Immunoglobulins"/>
    <property type="match status" value="1"/>
</dbReference>
<evidence type="ECO:0000256" key="5">
    <source>
        <dbReference type="ARBA" id="ARBA00022741"/>
    </source>
</evidence>
<dbReference type="InterPro" id="IPR011110">
    <property type="entry name" value="Reg_prop"/>
</dbReference>
<dbReference type="InterPro" id="IPR015943">
    <property type="entry name" value="WD40/YVTN_repeat-like_dom_sf"/>
</dbReference>
<dbReference type="SUPFAM" id="SSF47384">
    <property type="entry name" value="Homodimeric domain of signal transducing histidine kinase"/>
    <property type="match status" value="1"/>
</dbReference>
<protein>
    <recommendedName>
        <fullName evidence="2">histidine kinase</fullName>
        <ecNumber evidence="2">2.7.13.3</ecNumber>
    </recommendedName>
</protein>
<keyword evidence="9" id="KW-0805">Transcription regulation</keyword>
<dbReference type="SMART" id="SM00388">
    <property type="entry name" value="HisKA"/>
    <property type="match status" value="1"/>
</dbReference>
<evidence type="ECO:0000256" key="6">
    <source>
        <dbReference type="ARBA" id="ARBA00022777"/>
    </source>
</evidence>
<dbReference type="InterPro" id="IPR018060">
    <property type="entry name" value="HTH_AraC"/>
</dbReference>
<name>A0A3R8PYL6_9FLAO</name>
<evidence type="ECO:0000256" key="10">
    <source>
        <dbReference type="ARBA" id="ARBA00023125"/>
    </source>
</evidence>
<dbReference type="GO" id="GO:0000155">
    <property type="term" value="F:phosphorelay sensor kinase activity"/>
    <property type="evidence" value="ECO:0007669"/>
    <property type="project" value="InterPro"/>
</dbReference>
<evidence type="ECO:0000256" key="13">
    <source>
        <dbReference type="SAM" id="Phobius"/>
    </source>
</evidence>
<sequence length="1410" mass="160166">MKKAINFCLRNFCFISTLLLIIPIFGQPPDLKFEHFIDDKGLSQSSVMKVLQDREGYLWMATPNGLYKYDGKTFTIYRHEANNPNSLINNSVYELELDSSGNILIGTGSGLSKFNQITETFTTFPTVLRDKRISAIYPEEDGSLWVGTLHSGLYHFKGSDITGEKPERYLHQPNIASSINSNQIHSITKDGEGNLWVGTVNGVNKMKKDSENGFIQFDVLNESVKSLFLDRKSRLWIGLEGLLLFCIEHPENFDSPEQTNFKKFDFDLELTDKAEYGGLIAINQASGDNLWLGIHGVGLYWFNSQNGVYKLYAPDVLDTQSLSSTKVETVLVDRFNVLWVGTEEGGLNKCDLEKKDIAFLRKNVLSKNSLSNPSVNAIIQGGQNSIWVGSENGLNHIDFTSGNFEEPSFRHYYLNNEWARTEKAIQQPIWSILNDQDDDYWVSGADGITHMTVDPKTKKAVFHQNGFNEMIEVFSSLEDSEGNLWFGSFVEGLVKWKKRKLPNSKLFDFSEAEYYLANQDKEGSISGSEISCLYEDSKGNIWVGTLQGGLNLVVPGKNGQRDTFISYQHDPENSNSLSHNSVFSIHEDKNGNYWIGTFGGGLNKMQLSETADGQPKFKNYTEDDGLANDAIYGILEDEDGKLWISTDNGVSSFDPKTEVFKNINKEDGLQGNNFRKNAYFKNEDGYLFFGGFKGLNIFHPNNLKDNTIPAIPKITTFKIKNETVNVGQKINGRVLLNRSLSTLNGEEIVLYHDESALTFEFAALHFAAPEKNRFSYKLEGFDDDWHNSKETSFAHYTNLSPGEYAFKVKAANNDGIWNETPASLKFSISPPFWMTGWAFLLYALALTLIFLGIRSYFHLKAKERTAIKVQHEIEKANKLKLQFFTNISHDFKTPITLIMNPLEEILEELDISNSLRKKLGVMQRNADYLLRLVNQLMEFRKIEVGETKLVATKSNIVHFVREITFSFKALASKKNIDLVFESQLYAFDIWFDWDKLEKVLNNLISNAVKFTDEGGNIIVRLFSPKDNSTIYIKGGEIKSEYVCIEIEDNGPGIPHDQQPHIFERFYQVNKTAETASKSGSGIGLAITKDLMDLHYGSVEVDSKMGEGSRFILKLPTGREHLLPEEIAAFSEPEKQTVSLVSKVTLNESEKAKKKVHLKKKSVLVVDDNEDIRSLVKNGLHKKYHVLEADTGKIGLKIVLQELPDLIISDVLMPEMDGIEFCDRLKSNIRTKHIPIILLTALNSVEHRIEGIESGADAYIPKPFKMKLLSITVDKLIESWESIRLRFMTKEQLTPKEVVLDSEDKKFLDRIMELMEEQMSNENYQIEQLVDDMHTSRSTFFRRLKKLTGQPPNDFIRMIRLQRAAQLLEQGELSIAEVSYKVGFNDPNYFGKCFRKQFGEAPSRYLSKSEV</sequence>
<dbReference type="InterPro" id="IPR004358">
    <property type="entry name" value="Sig_transdc_His_kin-like_C"/>
</dbReference>
<dbReference type="InterPro" id="IPR011123">
    <property type="entry name" value="Y_Y_Y"/>
</dbReference>
<dbReference type="SUPFAM" id="SSF63829">
    <property type="entry name" value="Calcium-dependent phosphotriesterase"/>
    <property type="match status" value="3"/>
</dbReference>
<keyword evidence="4" id="KW-0808">Transferase</keyword>
<dbReference type="OrthoDB" id="358279at2"/>
<keyword evidence="7" id="KW-0067">ATP-binding</keyword>
<keyword evidence="11" id="KW-0804">Transcription</keyword>
<dbReference type="Proteomes" id="UP000286990">
    <property type="component" value="Unassembled WGS sequence"/>
</dbReference>
<keyword evidence="3 12" id="KW-0597">Phosphoprotein</keyword>
<dbReference type="SUPFAM" id="SSF55874">
    <property type="entry name" value="ATPase domain of HSP90 chaperone/DNA topoisomerase II/histidine kinase"/>
    <property type="match status" value="1"/>
</dbReference>
<gene>
    <name evidence="17" type="ORF">DZC72_13095</name>
</gene>
<dbReference type="InterPro" id="IPR013783">
    <property type="entry name" value="Ig-like_fold"/>
</dbReference>
<keyword evidence="13" id="KW-0472">Membrane</keyword>
<dbReference type="InterPro" id="IPR036097">
    <property type="entry name" value="HisK_dim/P_sf"/>
</dbReference>
<dbReference type="SUPFAM" id="SSF46689">
    <property type="entry name" value="Homeodomain-like"/>
    <property type="match status" value="1"/>
</dbReference>
<reference evidence="18" key="1">
    <citation type="submission" date="2018-12" db="EMBL/GenBank/DDBJ databases">
        <title>Maribacter lutimaris sp. nov., isolated from marine sediment.</title>
        <authorList>
            <person name="Kim K.K."/>
        </authorList>
    </citation>
    <scope>NUCLEOTIDE SEQUENCE [LARGE SCALE GENOMIC DNA]</scope>
    <source>
        <strain evidence="18">PoM-212</strain>
    </source>
</reference>
<dbReference type="FunFam" id="1.10.287.130:FF:000045">
    <property type="entry name" value="Two-component system sensor histidine kinase/response regulator"/>
    <property type="match status" value="1"/>
</dbReference>
<evidence type="ECO:0000256" key="8">
    <source>
        <dbReference type="ARBA" id="ARBA00023012"/>
    </source>
</evidence>
<dbReference type="Pfam" id="PF07494">
    <property type="entry name" value="Reg_prop"/>
    <property type="match status" value="4"/>
</dbReference>
<evidence type="ECO:0000256" key="12">
    <source>
        <dbReference type="PROSITE-ProRule" id="PRU00169"/>
    </source>
</evidence>
<dbReference type="PROSITE" id="PS50110">
    <property type="entry name" value="RESPONSE_REGULATORY"/>
    <property type="match status" value="1"/>
</dbReference>
<dbReference type="PANTHER" id="PTHR43547:SF2">
    <property type="entry name" value="HYBRID SIGNAL TRANSDUCTION HISTIDINE KINASE C"/>
    <property type="match status" value="1"/>
</dbReference>
<dbReference type="GO" id="GO:0003700">
    <property type="term" value="F:DNA-binding transcription factor activity"/>
    <property type="evidence" value="ECO:0007669"/>
    <property type="project" value="InterPro"/>
</dbReference>
<dbReference type="InterPro" id="IPR009057">
    <property type="entry name" value="Homeodomain-like_sf"/>
</dbReference>
<keyword evidence="6" id="KW-0418">Kinase</keyword>
<dbReference type="Gene3D" id="3.40.50.2300">
    <property type="match status" value="1"/>
</dbReference>
<dbReference type="Gene3D" id="3.30.565.10">
    <property type="entry name" value="Histidine kinase-like ATPase, C-terminal domain"/>
    <property type="match status" value="1"/>
</dbReference>
<evidence type="ECO:0000256" key="7">
    <source>
        <dbReference type="ARBA" id="ARBA00022840"/>
    </source>
</evidence>
<evidence type="ECO:0000259" key="14">
    <source>
        <dbReference type="PROSITE" id="PS01124"/>
    </source>
</evidence>
<dbReference type="InterPro" id="IPR011006">
    <property type="entry name" value="CheY-like_superfamily"/>
</dbReference>
<dbReference type="PROSITE" id="PS01124">
    <property type="entry name" value="HTH_ARAC_FAMILY_2"/>
    <property type="match status" value="1"/>
</dbReference>
<feature type="modified residue" description="4-aspartylphosphate" evidence="12">
    <location>
        <position position="1209"/>
    </location>
</feature>
<dbReference type="PROSITE" id="PS00041">
    <property type="entry name" value="HTH_ARAC_FAMILY_1"/>
    <property type="match status" value="1"/>
</dbReference>
<feature type="domain" description="Histidine kinase" evidence="15">
    <location>
        <begin position="886"/>
        <end position="1118"/>
    </location>
</feature>
<keyword evidence="13" id="KW-0812">Transmembrane</keyword>
<dbReference type="RefSeq" id="WP_125223339.1">
    <property type="nucleotide sequence ID" value="NZ_QUSX01000002.1"/>
</dbReference>
<dbReference type="CDD" id="cd00075">
    <property type="entry name" value="HATPase"/>
    <property type="match status" value="1"/>
</dbReference>
<evidence type="ECO:0000256" key="4">
    <source>
        <dbReference type="ARBA" id="ARBA00022679"/>
    </source>
</evidence>
<dbReference type="Gene3D" id="1.10.10.60">
    <property type="entry name" value="Homeodomain-like"/>
    <property type="match status" value="1"/>
</dbReference>
<feature type="domain" description="Response regulatory" evidence="16">
    <location>
        <begin position="1161"/>
        <end position="1276"/>
    </location>
</feature>
<dbReference type="FunFam" id="3.30.565.10:FF:000037">
    <property type="entry name" value="Hybrid sensor histidine kinase/response regulator"/>
    <property type="match status" value="1"/>
</dbReference>
<keyword evidence="10" id="KW-0238">DNA-binding</keyword>
<comment type="catalytic activity">
    <reaction evidence="1">
        <text>ATP + protein L-histidine = ADP + protein N-phospho-L-histidine.</text>
        <dbReference type="EC" id="2.7.13.3"/>
    </reaction>
</comment>
<proteinExistence type="predicted"/>
<evidence type="ECO:0000256" key="2">
    <source>
        <dbReference type="ARBA" id="ARBA00012438"/>
    </source>
</evidence>
<dbReference type="PROSITE" id="PS50109">
    <property type="entry name" value="HIS_KIN"/>
    <property type="match status" value="1"/>
</dbReference>
<dbReference type="FunFam" id="2.60.40.10:FF:000791">
    <property type="entry name" value="Two-component system sensor histidine kinase/response regulator"/>
    <property type="match status" value="1"/>
</dbReference>
<evidence type="ECO:0000256" key="11">
    <source>
        <dbReference type="ARBA" id="ARBA00023163"/>
    </source>
</evidence>
<organism evidence="17 18">
    <name type="scientific">Maribacter algicola</name>
    <dbReference type="NCBI Taxonomy" id="2498892"/>
    <lineage>
        <taxon>Bacteria</taxon>
        <taxon>Pseudomonadati</taxon>
        <taxon>Bacteroidota</taxon>
        <taxon>Flavobacteriia</taxon>
        <taxon>Flavobacteriales</taxon>
        <taxon>Flavobacteriaceae</taxon>
        <taxon>Maribacter</taxon>
    </lineage>
</organism>
<dbReference type="Pfam" id="PF00512">
    <property type="entry name" value="HisKA"/>
    <property type="match status" value="1"/>
</dbReference>
<dbReference type="Pfam" id="PF07495">
    <property type="entry name" value="Y_Y_Y"/>
    <property type="match status" value="1"/>
</dbReference>
<dbReference type="GO" id="GO:0005524">
    <property type="term" value="F:ATP binding"/>
    <property type="evidence" value="ECO:0007669"/>
    <property type="project" value="UniProtKB-KW"/>
</dbReference>
<keyword evidence="8" id="KW-0902">Two-component regulatory system</keyword>
<dbReference type="InterPro" id="IPR036890">
    <property type="entry name" value="HATPase_C_sf"/>
</dbReference>
<dbReference type="SUPFAM" id="SSF52172">
    <property type="entry name" value="CheY-like"/>
    <property type="match status" value="1"/>
</dbReference>
<keyword evidence="5" id="KW-0547">Nucleotide-binding</keyword>
<evidence type="ECO:0000313" key="18">
    <source>
        <dbReference type="Proteomes" id="UP000286990"/>
    </source>
</evidence>
<evidence type="ECO:0000256" key="3">
    <source>
        <dbReference type="ARBA" id="ARBA00022553"/>
    </source>
</evidence>
<dbReference type="InterPro" id="IPR003661">
    <property type="entry name" value="HisK_dim/P_dom"/>
</dbReference>
<dbReference type="Pfam" id="PF00072">
    <property type="entry name" value="Response_reg"/>
    <property type="match status" value="1"/>
</dbReference>
<accession>A0A3R8PYL6</accession>
<dbReference type="GO" id="GO:0043565">
    <property type="term" value="F:sequence-specific DNA binding"/>
    <property type="evidence" value="ECO:0007669"/>
    <property type="project" value="InterPro"/>
</dbReference>
<dbReference type="PANTHER" id="PTHR43547">
    <property type="entry name" value="TWO-COMPONENT HISTIDINE KINASE"/>
    <property type="match status" value="1"/>
</dbReference>
<keyword evidence="13" id="KW-1133">Transmembrane helix</keyword>
<feature type="transmembrane region" description="Helical" evidence="13">
    <location>
        <begin position="832"/>
        <end position="853"/>
    </location>
</feature>
<evidence type="ECO:0000256" key="1">
    <source>
        <dbReference type="ARBA" id="ARBA00000085"/>
    </source>
</evidence>
<dbReference type="Pfam" id="PF02518">
    <property type="entry name" value="HATPase_c"/>
    <property type="match status" value="1"/>
</dbReference>
<dbReference type="SMART" id="SM00342">
    <property type="entry name" value="HTH_ARAC"/>
    <property type="match status" value="1"/>
</dbReference>
<dbReference type="Pfam" id="PF12833">
    <property type="entry name" value="HTH_18"/>
    <property type="match status" value="1"/>
</dbReference>
<feature type="domain" description="HTH araC/xylS-type" evidence="14">
    <location>
        <begin position="1308"/>
        <end position="1407"/>
    </location>
</feature>